<name>A0A2V4NHA7_9ACTN</name>
<accession>A0A2V4NHA7</accession>
<evidence type="ECO:0000256" key="1">
    <source>
        <dbReference type="SAM" id="MobiDB-lite"/>
    </source>
</evidence>
<proteinExistence type="predicted"/>
<dbReference type="AlphaFoldDB" id="A0A2V4NHA7"/>
<protein>
    <submittedName>
        <fullName evidence="2">Uncharacterized protein</fullName>
    </submittedName>
</protein>
<organism evidence="2 3">
    <name type="scientific">Streptomyces tateyamensis</name>
    <dbReference type="NCBI Taxonomy" id="565073"/>
    <lineage>
        <taxon>Bacteria</taxon>
        <taxon>Bacillati</taxon>
        <taxon>Actinomycetota</taxon>
        <taxon>Actinomycetes</taxon>
        <taxon>Kitasatosporales</taxon>
        <taxon>Streptomycetaceae</taxon>
        <taxon>Streptomyces</taxon>
    </lineage>
</organism>
<feature type="region of interest" description="Disordered" evidence="1">
    <location>
        <begin position="237"/>
        <end position="267"/>
    </location>
</feature>
<comment type="caution">
    <text evidence="2">The sequence shown here is derived from an EMBL/GenBank/DDBJ whole genome shotgun (WGS) entry which is preliminary data.</text>
</comment>
<keyword evidence="3" id="KW-1185">Reference proteome</keyword>
<feature type="compositionally biased region" description="Low complexity" evidence="1">
    <location>
        <begin position="149"/>
        <end position="161"/>
    </location>
</feature>
<evidence type="ECO:0000313" key="3">
    <source>
        <dbReference type="Proteomes" id="UP000248039"/>
    </source>
</evidence>
<dbReference type="Proteomes" id="UP000248039">
    <property type="component" value="Unassembled WGS sequence"/>
</dbReference>
<dbReference type="EMBL" id="PYBW01000179">
    <property type="protein sequence ID" value="PYC66371.1"/>
    <property type="molecule type" value="Genomic_DNA"/>
</dbReference>
<reference evidence="2 3" key="1">
    <citation type="submission" date="2018-03" db="EMBL/GenBank/DDBJ databases">
        <title>Bioinformatic expansion and discovery of thiopeptide antibiotics.</title>
        <authorList>
            <person name="Schwalen C.J."/>
            <person name="Hudson G.A."/>
            <person name="Mitchell D.A."/>
        </authorList>
    </citation>
    <scope>NUCLEOTIDE SEQUENCE [LARGE SCALE GENOMIC DNA]</scope>
    <source>
        <strain evidence="2 3">ATCC 21389</strain>
    </source>
</reference>
<gene>
    <name evidence="2" type="ORF">C7C46_31480</name>
</gene>
<sequence length="267" mass="27031">MAAACAAQVPDPFALAAVLLGELPAASPPAATCPPTDGSGHGPVSPPGPAALASTATEQQAGMNLVALSAAEADSRSSARPRAGWIGGLAALLMVAASCEAASLETVPLAPNHTTGPGQAGGRRPEPGLPAVLAGCCRPAESGTQADSASAPPGAKGCAPAGAPHHHTIPYLPLVSLRPDSPVIPVRAAETRQRTVPQLFLYGRPPRDDAPLRPVALGHLTHEQRSRPMLPERLALRHPAPRDLVRGRPPAAALSRLRSPRVPAPSG</sequence>
<evidence type="ECO:0000313" key="2">
    <source>
        <dbReference type="EMBL" id="PYC66371.1"/>
    </source>
</evidence>
<feature type="region of interest" description="Disordered" evidence="1">
    <location>
        <begin position="141"/>
        <end position="161"/>
    </location>
</feature>
<feature type="compositionally biased region" description="Low complexity" evidence="1">
    <location>
        <begin position="28"/>
        <end position="38"/>
    </location>
</feature>
<feature type="region of interest" description="Disordered" evidence="1">
    <location>
        <begin position="28"/>
        <end position="54"/>
    </location>
</feature>